<protein>
    <submittedName>
        <fullName evidence="2">Uncharacterized protein</fullName>
    </submittedName>
</protein>
<gene>
    <name evidence="2" type="ORF">NEOLEDRAFT_1180699</name>
</gene>
<organism evidence="2 3">
    <name type="scientific">Neolentinus lepideus HHB14362 ss-1</name>
    <dbReference type="NCBI Taxonomy" id="1314782"/>
    <lineage>
        <taxon>Eukaryota</taxon>
        <taxon>Fungi</taxon>
        <taxon>Dikarya</taxon>
        <taxon>Basidiomycota</taxon>
        <taxon>Agaricomycotina</taxon>
        <taxon>Agaricomycetes</taxon>
        <taxon>Gloeophyllales</taxon>
        <taxon>Gloeophyllaceae</taxon>
        <taxon>Neolentinus</taxon>
    </lineage>
</organism>
<dbReference type="Proteomes" id="UP000076761">
    <property type="component" value="Unassembled WGS sequence"/>
</dbReference>
<dbReference type="AlphaFoldDB" id="A0A165QM48"/>
<evidence type="ECO:0000256" key="1">
    <source>
        <dbReference type="SAM" id="MobiDB-lite"/>
    </source>
</evidence>
<dbReference type="InParanoid" id="A0A165QM48"/>
<feature type="compositionally biased region" description="Pro residues" evidence="1">
    <location>
        <begin position="106"/>
        <end position="116"/>
    </location>
</feature>
<proteinExistence type="predicted"/>
<evidence type="ECO:0000313" key="2">
    <source>
        <dbReference type="EMBL" id="KZT22609.1"/>
    </source>
</evidence>
<name>A0A165QM48_9AGAM</name>
<feature type="region of interest" description="Disordered" evidence="1">
    <location>
        <begin position="99"/>
        <end position="133"/>
    </location>
</feature>
<evidence type="ECO:0000313" key="3">
    <source>
        <dbReference type="Proteomes" id="UP000076761"/>
    </source>
</evidence>
<accession>A0A165QM48</accession>
<feature type="region of interest" description="Disordered" evidence="1">
    <location>
        <begin position="155"/>
        <end position="174"/>
    </location>
</feature>
<reference evidence="2 3" key="1">
    <citation type="journal article" date="2016" name="Mol. Biol. Evol.">
        <title>Comparative Genomics of Early-Diverging Mushroom-Forming Fungi Provides Insights into the Origins of Lignocellulose Decay Capabilities.</title>
        <authorList>
            <person name="Nagy L.G."/>
            <person name="Riley R."/>
            <person name="Tritt A."/>
            <person name="Adam C."/>
            <person name="Daum C."/>
            <person name="Floudas D."/>
            <person name="Sun H."/>
            <person name="Yadav J.S."/>
            <person name="Pangilinan J."/>
            <person name="Larsson K.H."/>
            <person name="Matsuura K."/>
            <person name="Barry K."/>
            <person name="Labutti K."/>
            <person name="Kuo R."/>
            <person name="Ohm R.A."/>
            <person name="Bhattacharya S.S."/>
            <person name="Shirouzu T."/>
            <person name="Yoshinaga Y."/>
            <person name="Martin F.M."/>
            <person name="Grigoriev I.V."/>
            <person name="Hibbett D.S."/>
        </authorList>
    </citation>
    <scope>NUCLEOTIDE SEQUENCE [LARGE SCALE GENOMIC DNA]</scope>
    <source>
        <strain evidence="2 3">HHB14362 ss-1</strain>
    </source>
</reference>
<sequence length="174" mass="18871">MRYEVLHGSGIEKSQILTACKEDKTEIKVIVQPSKTAPSDALTFTLRISSEGQCGMVASTRDAAIAIAKSPSPDGDARSPKTPSTEMISRWIAEVDVLPSQSPLAPGQPPPYPSSPPKEIAEAASEAVSRTEPDTYVWNEVQDLLNELWIKGTMPWPFKEPTNKKSSHLPSASK</sequence>
<keyword evidence="3" id="KW-1185">Reference proteome</keyword>
<dbReference type="EMBL" id="KV425593">
    <property type="protein sequence ID" value="KZT22609.1"/>
    <property type="molecule type" value="Genomic_DNA"/>
</dbReference>